<keyword evidence="6" id="KW-0812">Transmembrane</keyword>
<keyword evidence="2" id="KW-1003">Cell membrane</keyword>
<proteinExistence type="predicted"/>
<keyword evidence="4 7" id="KW-0675">Receptor</keyword>
<dbReference type="GO" id="GO:0019233">
    <property type="term" value="P:sensory perception of pain"/>
    <property type="evidence" value="ECO:0007669"/>
    <property type="project" value="TreeGrafter"/>
</dbReference>
<dbReference type="AlphaFoldDB" id="A0A7J8HJ17"/>
<comment type="subcellular location">
    <subcellularLocation>
        <location evidence="1">Cell membrane</location>
        <topology evidence="1">Multi-pass membrane protein</topology>
    </subcellularLocation>
</comment>
<dbReference type="SUPFAM" id="SSF81321">
    <property type="entry name" value="Family A G protein-coupled receptor-like"/>
    <property type="match status" value="1"/>
</dbReference>
<comment type="caution">
    <text evidence="7">The sequence shown here is derived from an EMBL/GenBank/DDBJ whole genome shotgun (WGS) entry which is preliminary data.</text>
</comment>
<evidence type="ECO:0000313" key="7">
    <source>
        <dbReference type="EMBL" id="KAF6472021.1"/>
    </source>
</evidence>
<dbReference type="Gene3D" id="1.20.1070.10">
    <property type="entry name" value="Rhodopsin 7-helix transmembrane proteins"/>
    <property type="match status" value="1"/>
</dbReference>
<organism evidence="7 8">
    <name type="scientific">Molossus molossus</name>
    <name type="common">Pallas' mastiff bat</name>
    <name type="synonym">Vespertilio molossus</name>
    <dbReference type="NCBI Taxonomy" id="27622"/>
    <lineage>
        <taxon>Eukaryota</taxon>
        <taxon>Metazoa</taxon>
        <taxon>Chordata</taxon>
        <taxon>Craniata</taxon>
        <taxon>Vertebrata</taxon>
        <taxon>Euteleostomi</taxon>
        <taxon>Mammalia</taxon>
        <taxon>Eutheria</taxon>
        <taxon>Laurasiatheria</taxon>
        <taxon>Chiroptera</taxon>
        <taxon>Yangochiroptera</taxon>
        <taxon>Molossidae</taxon>
        <taxon>Molossus</taxon>
    </lineage>
</organism>
<sequence>MECLFPTPPWVIYSSDLQDNLVNPNHSLLPPDLLLNVSHGAFLPLGLKVTIVGLYLAVCVGGLLGNGLVMYVILRHTKMKTATNIYIFNLGWSQGPLPVMDGRTHEVSRAQTDLVPGEASAIRLPSWAGPVWWSRPRRGAGPGVLRMEVPGQWVLLGAEGDDGQVGAQGQPQSQALSFSFRPLLAARAGSLHRRVM</sequence>
<keyword evidence="8" id="KW-1185">Reference proteome</keyword>
<keyword evidence="5" id="KW-0807">Transducer</keyword>
<name>A0A7J8HJ17_MOLMO</name>
<keyword evidence="3" id="KW-0297">G-protein coupled receptor</keyword>
<evidence type="ECO:0000256" key="2">
    <source>
        <dbReference type="ARBA" id="ARBA00022475"/>
    </source>
</evidence>
<evidence type="ECO:0000256" key="3">
    <source>
        <dbReference type="ARBA" id="ARBA00023040"/>
    </source>
</evidence>
<dbReference type="GO" id="GO:0043005">
    <property type="term" value="C:neuron projection"/>
    <property type="evidence" value="ECO:0007669"/>
    <property type="project" value="TreeGrafter"/>
</dbReference>
<reference evidence="7 8" key="1">
    <citation type="journal article" date="2020" name="Nature">
        <title>Six reference-quality genomes reveal evolution of bat adaptations.</title>
        <authorList>
            <person name="Jebb D."/>
            <person name="Huang Z."/>
            <person name="Pippel M."/>
            <person name="Hughes G.M."/>
            <person name="Lavrichenko K."/>
            <person name="Devanna P."/>
            <person name="Winkler S."/>
            <person name="Jermiin L.S."/>
            <person name="Skirmuntt E.C."/>
            <person name="Katzourakis A."/>
            <person name="Burkitt-Gray L."/>
            <person name="Ray D.A."/>
            <person name="Sullivan K.A.M."/>
            <person name="Roscito J.G."/>
            <person name="Kirilenko B.M."/>
            <person name="Davalos L.M."/>
            <person name="Corthals A.P."/>
            <person name="Power M.L."/>
            <person name="Jones G."/>
            <person name="Ransome R.D."/>
            <person name="Dechmann D.K.N."/>
            <person name="Locatelli A.G."/>
            <person name="Puechmaille S.J."/>
            <person name="Fedrigo O."/>
            <person name="Jarvis E.D."/>
            <person name="Hiller M."/>
            <person name="Vernes S.C."/>
            <person name="Myers E.W."/>
            <person name="Teeling E.C."/>
        </authorList>
    </citation>
    <scope>NUCLEOTIDE SEQUENCE [LARGE SCALE GENOMIC DNA]</scope>
    <source>
        <strain evidence="7">MMolMol1</strain>
        <tissue evidence="7">Muscle</tissue>
    </source>
</reference>
<keyword evidence="6" id="KW-1133">Transmembrane helix</keyword>
<evidence type="ECO:0000256" key="1">
    <source>
        <dbReference type="ARBA" id="ARBA00004651"/>
    </source>
</evidence>
<dbReference type="GO" id="GO:0001626">
    <property type="term" value="F:nociceptin receptor activity"/>
    <property type="evidence" value="ECO:0007669"/>
    <property type="project" value="TreeGrafter"/>
</dbReference>
<evidence type="ECO:0000256" key="6">
    <source>
        <dbReference type="SAM" id="Phobius"/>
    </source>
</evidence>
<dbReference type="GO" id="GO:0005886">
    <property type="term" value="C:plasma membrane"/>
    <property type="evidence" value="ECO:0007669"/>
    <property type="project" value="UniProtKB-SubCell"/>
</dbReference>
<feature type="transmembrane region" description="Helical" evidence="6">
    <location>
        <begin position="52"/>
        <end position="74"/>
    </location>
</feature>
<dbReference type="GO" id="GO:0007218">
    <property type="term" value="P:neuropeptide signaling pathway"/>
    <property type="evidence" value="ECO:0007669"/>
    <property type="project" value="TreeGrafter"/>
</dbReference>
<dbReference type="GO" id="GO:0042923">
    <property type="term" value="F:neuropeptide binding"/>
    <property type="evidence" value="ECO:0007669"/>
    <property type="project" value="TreeGrafter"/>
</dbReference>
<evidence type="ECO:0000256" key="5">
    <source>
        <dbReference type="ARBA" id="ARBA00023224"/>
    </source>
</evidence>
<evidence type="ECO:0000313" key="8">
    <source>
        <dbReference type="Proteomes" id="UP000550707"/>
    </source>
</evidence>
<dbReference type="Proteomes" id="UP000550707">
    <property type="component" value="Unassembled WGS sequence"/>
</dbReference>
<dbReference type="EMBL" id="JACASF010000006">
    <property type="protein sequence ID" value="KAF6472021.1"/>
    <property type="molecule type" value="Genomic_DNA"/>
</dbReference>
<evidence type="ECO:0000256" key="4">
    <source>
        <dbReference type="ARBA" id="ARBA00023170"/>
    </source>
</evidence>
<dbReference type="PANTHER" id="PTHR24229">
    <property type="entry name" value="NEUROPEPTIDES RECEPTOR"/>
    <property type="match status" value="1"/>
</dbReference>
<accession>A0A7J8HJ17</accession>
<dbReference type="PANTHER" id="PTHR24229:SF11">
    <property type="entry name" value="NOCICEPTIN RECEPTOR"/>
    <property type="match status" value="1"/>
</dbReference>
<protein>
    <submittedName>
        <fullName evidence="7">Opioid related nociceptin receptor 1</fullName>
    </submittedName>
</protein>
<gene>
    <name evidence="7" type="ORF">HJG59_013526</name>
</gene>
<keyword evidence="6" id="KW-0472">Membrane</keyword>